<evidence type="ECO:0000313" key="10">
    <source>
        <dbReference type="EMBL" id="PKI49555.1"/>
    </source>
</evidence>
<feature type="binding site" description="axial binding residue" evidence="8">
    <location>
        <position position="169"/>
    </location>
    <ligand>
        <name>heme</name>
        <dbReference type="ChEBI" id="CHEBI:30413"/>
    </ligand>
    <ligandPart>
        <name>Fe</name>
        <dbReference type="ChEBI" id="CHEBI:18248"/>
    </ligandPart>
</feature>
<sequence>MDIPRAIWRGRTKPELLKLYYFRGIDIDLVVAGVDTTPTAVEWAMAELLRHPEKMAKARAEIEQALGMDTKVRESDIPRLHYLQAIVKEIARLYSPFLLPHKADTEVDLCGFKIPKNTQIMVNMWAMGRDSSVWQDPDRFEPERFLDIEVDIRGTDFELIPFGAGRRTCPGMLLGYRMLHLILGSLIQSFDWELGNGETPKTMDMSEKLGVTLNKAKPLYVIATPIKLQH</sequence>
<evidence type="ECO:0000313" key="11">
    <source>
        <dbReference type="Proteomes" id="UP000233551"/>
    </source>
</evidence>
<evidence type="ECO:0000256" key="8">
    <source>
        <dbReference type="PIRSR" id="PIRSR602401-1"/>
    </source>
</evidence>
<evidence type="ECO:0000256" key="4">
    <source>
        <dbReference type="ARBA" id="ARBA00022723"/>
    </source>
</evidence>
<dbReference type="SUPFAM" id="SSF48264">
    <property type="entry name" value="Cytochrome P450"/>
    <property type="match status" value="1"/>
</dbReference>
<dbReference type="InterPro" id="IPR017972">
    <property type="entry name" value="Cyt_P450_CS"/>
</dbReference>
<dbReference type="GO" id="GO:0020037">
    <property type="term" value="F:heme binding"/>
    <property type="evidence" value="ECO:0007669"/>
    <property type="project" value="InterPro"/>
</dbReference>
<reference evidence="10 11" key="1">
    <citation type="submission" date="2017-11" db="EMBL/GenBank/DDBJ databases">
        <title>De-novo sequencing of pomegranate (Punica granatum L.) genome.</title>
        <authorList>
            <person name="Akparov Z."/>
            <person name="Amiraslanov A."/>
            <person name="Hajiyeva S."/>
            <person name="Abbasov M."/>
            <person name="Kaur K."/>
            <person name="Hamwieh A."/>
            <person name="Solovyev V."/>
            <person name="Salamov A."/>
            <person name="Braich B."/>
            <person name="Kosarev P."/>
            <person name="Mahmoud A."/>
            <person name="Hajiyev E."/>
            <person name="Babayeva S."/>
            <person name="Izzatullayeva V."/>
            <person name="Mammadov A."/>
            <person name="Mammadov A."/>
            <person name="Sharifova S."/>
            <person name="Ojaghi J."/>
            <person name="Eynullazada K."/>
            <person name="Bayramov B."/>
            <person name="Abdulazimova A."/>
            <person name="Shahmuradov I."/>
        </authorList>
    </citation>
    <scope>NUCLEOTIDE SEQUENCE [LARGE SCALE GENOMIC DNA]</scope>
    <source>
        <strain evidence="11">cv. AG2017</strain>
        <tissue evidence="10">Leaf</tissue>
    </source>
</reference>
<protein>
    <submittedName>
        <fullName evidence="10">Uncharacterized protein</fullName>
    </submittedName>
</protein>
<evidence type="ECO:0000256" key="3">
    <source>
        <dbReference type="ARBA" id="ARBA00022617"/>
    </source>
</evidence>
<keyword evidence="3 8" id="KW-0349">Heme</keyword>
<dbReference type="InterPro" id="IPR001128">
    <property type="entry name" value="Cyt_P450"/>
</dbReference>
<dbReference type="PANTHER" id="PTHR47950:SF44">
    <property type="entry name" value="CYTOCHROME P450, FAMILY 76, SUBFAMILY C, POLYPEPTIDE 5-RELATED"/>
    <property type="match status" value="1"/>
</dbReference>
<keyword evidence="6 8" id="KW-0408">Iron</keyword>
<gene>
    <name evidence="10" type="ORF">CRG98_030048</name>
</gene>
<evidence type="ECO:0000256" key="5">
    <source>
        <dbReference type="ARBA" id="ARBA00023002"/>
    </source>
</evidence>
<dbReference type="STRING" id="22663.A0A2I0J002"/>
<evidence type="ECO:0000256" key="1">
    <source>
        <dbReference type="ARBA" id="ARBA00001971"/>
    </source>
</evidence>
<organism evidence="10 11">
    <name type="scientific">Punica granatum</name>
    <name type="common">Pomegranate</name>
    <dbReference type="NCBI Taxonomy" id="22663"/>
    <lineage>
        <taxon>Eukaryota</taxon>
        <taxon>Viridiplantae</taxon>
        <taxon>Streptophyta</taxon>
        <taxon>Embryophyta</taxon>
        <taxon>Tracheophyta</taxon>
        <taxon>Spermatophyta</taxon>
        <taxon>Magnoliopsida</taxon>
        <taxon>eudicotyledons</taxon>
        <taxon>Gunneridae</taxon>
        <taxon>Pentapetalae</taxon>
        <taxon>rosids</taxon>
        <taxon>malvids</taxon>
        <taxon>Myrtales</taxon>
        <taxon>Lythraceae</taxon>
        <taxon>Punica</taxon>
    </lineage>
</organism>
<proteinExistence type="inferred from homology"/>
<keyword evidence="5 9" id="KW-0560">Oxidoreductase</keyword>
<dbReference type="Pfam" id="PF00067">
    <property type="entry name" value="p450"/>
    <property type="match status" value="1"/>
</dbReference>
<evidence type="ECO:0000256" key="9">
    <source>
        <dbReference type="RuleBase" id="RU000461"/>
    </source>
</evidence>
<dbReference type="EMBL" id="PGOL01002233">
    <property type="protein sequence ID" value="PKI49555.1"/>
    <property type="molecule type" value="Genomic_DNA"/>
</dbReference>
<evidence type="ECO:0000256" key="6">
    <source>
        <dbReference type="ARBA" id="ARBA00023004"/>
    </source>
</evidence>
<dbReference type="Proteomes" id="UP000233551">
    <property type="component" value="Unassembled WGS sequence"/>
</dbReference>
<comment type="cofactor">
    <cofactor evidence="1 8">
        <name>heme</name>
        <dbReference type="ChEBI" id="CHEBI:30413"/>
    </cofactor>
</comment>
<dbReference type="PROSITE" id="PS00086">
    <property type="entry name" value="CYTOCHROME_P450"/>
    <property type="match status" value="1"/>
</dbReference>
<dbReference type="Gene3D" id="1.10.630.10">
    <property type="entry name" value="Cytochrome P450"/>
    <property type="match status" value="1"/>
</dbReference>
<evidence type="ECO:0000256" key="2">
    <source>
        <dbReference type="ARBA" id="ARBA00010617"/>
    </source>
</evidence>
<dbReference type="PANTHER" id="PTHR47950">
    <property type="entry name" value="CYTOCHROME P450, FAMILY 76, SUBFAMILY C, POLYPEPTIDE 5-RELATED"/>
    <property type="match status" value="1"/>
</dbReference>
<dbReference type="PRINTS" id="PR00385">
    <property type="entry name" value="P450"/>
</dbReference>
<accession>A0A2I0J002</accession>
<dbReference type="GO" id="GO:0004497">
    <property type="term" value="F:monooxygenase activity"/>
    <property type="evidence" value="ECO:0007669"/>
    <property type="project" value="UniProtKB-KW"/>
</dbReference>
<dbReference type="GO" id="GO:0016705">
    <property type="term" value="F:oxidoreductase activity, acting on paired donors, with incorporation or reduction of molecular oxygen"/>
    <property type="evidence" value="ECO:0007669"/>
    <property type="project" value="InterPro"/>
</dbReference>
<dbReference type="GO" id="GO:0005506">
    <property type="term" value="F:iron ion binding"/>
    <property type="evidence" value="ECO:0007669"/>
    <property type="project" value="InterPro"/>
</dbReference>
<keyword evidence="7 9" id="KW-0503">Monooxygenase</keyword>
<evidence type="ECO:0000256" key="7">
    <source>
        <dbReference type="ARBA" id="ARBA00023033"/>
    </source>
</evidence>
<dbReference type="InterPro" id="IPR002401">
    <property type="entry name" value="Cyt_P450_E_grp-I"/>
</dbReference>
<comment type="similarity">
    <text evidence="2 9">Belongs to the cytochrome P450 family.</text>
</comment>
<keyword evidence="4 8" id="KW-0479">Metal-binding</keyword>
<dbReference type="FunFam" id="1.10.630.10:FF:000126">
    <property type="entry name" value="Predicted protein"/>
    <property type="match status" value="1"/>
</dbReference>
<comment type="caution">
    <text evidence="10">The sequence shown here is derived from an EMBL/GenBank/DDBJ whole genome shotgun (WGS) entry which is preliminary data.</text>
</comment>
<dbReference type="AlphaFoldDB" id="A0A2I0J002"/>
<dbReference type="InterPro" id="IPR036396">
    <property type="entry name" value="Cyt_P450_sf"/>
</dbReference>
<keyword evidence="11" id="KW-1185">Reference proteome</keyword>
<name>A0A2I0J002_PUNGR</name>
<dbReference type="PRINTS" id="PR00463">
    <property type="entry name" value="EP450I"/>
</dbReference>